<sequence>MSCDFKAVEAFNEPTTARQITGEMAYDIAMNFAIAIFSSSSVPLTSAKAGKARPHLAARFALLHFHEARAEFCTNSNKLQSRKEITNVFERRRQPCLEYPTMTRGVEKCPLKYRGQAEYGTDCSSNERCREEALYDRKTILKPEGQSRVMLMTSLGDAIDKIVTMVGDLVRNLVVDLLFHVPVVIVIVFWTLLVVEKFRSNREGERIAHYRGKEKVRRCSSDCV</sequence>
<comment type="caution">
    <text evidence="2">The sequence shown here is derived from an EMBL/GenBank/DDBJ whole genome shotgun (WGS) entry which is preliminary data.</text>
</comment>
<dbReference type="AlphaFoldDB" id="H0ESB0"/>
<accession>H0ESB0</accession>
<dbReference type="Proteomes" id="UP000005446">
    <property type="component" value="Unassembled WGS sequence"/>
</dbReference>
<evidence type="ECO:0000256" key="1">
    <source>
        <dbReference type="SAM" id="Phobius"/>
    </source>
</evidence>
<keyword evidence="1" id="KW-0812">Transmembrane</keyword>
<name>H0ESB0_GLAL7</name>
<feature type="transmembrane region" description="Helical" evidence="1">
    <location>
        <begin position="177"/>
        <end position="195"/>
    </location>
</feature>
<protein>
    <submittedName>
        <fullName evidence="2">Uncharacterized protein</fullName>
    </submittedName>
</protein>
<organism evidence="2 3">
    <name type="scientific">Glarea lozoyensis (strain ATCC 74030 / MF5533)</name>
    <dbReference type="NCBI Taxonomy" id="1104152"/>
    <lineage>
        <taxon>Eukaryota</taxon>
        <taxon>Fungi</taxon>
        <taxon>Dikarya</taxon>
        <taxon>Ascomycota</taxon>
        <taxon>Pezizomycotina</taxon>
        <taxon>Leotiomycetes</taxon>
        <taxon>Helotiales</taxon>
        <taxon>Helotiaceae</taxon>
        <taxon>Glarea</taxon>
    </lineage>
</organism>
<evidence type="ECO:0000313" key="2">
    <source>
        <dbReference type="EMBL" id="EHK98599.1"/>
    </source>
</evidence>
<dbReference type="HOGENOM" id="CLU_1235136_0_0_1"/>
<keyword evidence="3" id="KW-1185">Reference proteome</keyword>
<dbReference type="InParanoid" id="H0ESB0"/>
<keyword evidence="1" id="KW-1133">Transmembrane helix</keyword>
<reference evidence="2 3" key="1">
    <citation type="journal article" date="2012" name="Eukaryot. Cell">
        <title>Genome sequence of the fungus Glarea lozoyensis: the first genome sequence of a species from the Helotiaceae family.</title>
        <authorList>
            <person name="Youssar L."/>
            <person name="Gruening B.A."/>
            <person name="Erxleben A."/>
            <person name="Guenther S."/>
            <person name="Huettel W."/>
        </authorList>
    </citation>
    <scope>NUCLEOTIDE SEQUENCE [LARGE SCALE GENOMIC DNA]</scope>
    <source>
        <strain evidence="3">ATCC 74030 / MF5533</strain>
    </source>
</reference>
<gene>
    <name evidence="2" type="ORF">M7I_5588</name>
</gene>
<dbReference type="EMBL" id="AGUE01000142">
    <property type="protein sequence ID" value="EHK98599.1"/>
    <property type="molecule type" value="Genomic_DNA"/>
</dbReference>
<evidence type="ECO:0000313" key="3">
    <source>
        <dbReference type="Proteomes" id="UP000005446"/>
    </source>
</evidence>
<proteinExistence type="predicted"/>
<keyword evidence="1" id="KW-0472">Membrane</keyword>